<dbReference type="InterPro" id="IPR050171">
    <property type="entry name" value="MFS_Transporters"/>
</dbReference>
<dbReference type="InterPro" id="IPR020846">
    <property type="entry name" value="MFS_dom"/>
</dbReference>
<evidence type="ECO:0000256" key="3">
    <source>
        <dbReference type="ARBA" id="ARBA00022475"/>
    </source>
</evidence>
<evidence type="ECO:0000256" key="1">
    <source>
        <dbReference type="ARBA" id="ARBA00004651"/>
    </source>
</evidence>
<evidence type="ECO:0000256" key="4">
    <source>
        <dbReference type="ARBA" id="ARBA00022692"/>
    </source>
</evidence>
<feature type="transmembrane region" description="Helical" evidence="7">
    <location>
        <begin position="57"/>
        <end position="77"/>
    </location>
</feature>
<dbReference type="GO" id="GO:0005886">
    <property type="term" value="C:plasma membrane"/>
    <property type="evidence" value="ECO:0007669"/>
    <property type="project" value="UniProtKB-SubCell"/>
</dbReference>
<dbReference type="InterPro" id="IPR036259">
    <property type="entry name" value="MFS_trans_sf"/>
</dbReference>
<feature type="transmembrane region" description="Helical" evidence="7">
    <location>
        <begin position="293"/>
        <end position="312"/>
    </location>
</feature>
<feature type="transmembrane region" description="Helical" evidence="7">
    <location>
        <begin position="89"/>
        <end position="108"/>
    </location>
</feature>
<organism evidence="9">
    <name type="scientific">Kitasatospora sp. CMC57</name>
    <dbReference type="NCBI Taxonomy" id="3231513"/>
    <lineage>
        <taxon>Bacteria</taxon>
        <taxon>Bacillati</taxon>
        <taxon>Actinomycetota</taxon>
        <taxon>Actinomycetes</taxon>
        <taxon>Kitasatosporales</taxon>
        <taxon>Streptomycetaceae</taxon>
        <taxon>Kitasatospora</taxon>
    </lineage>
</organism>
<feature type="transmembrane region" description="Helical" evidence="7">
    <location>
        <begin position="318"/>
        <end position="341"/>
    </location>
</feature>
<dbReference type="RefSeq" id="WP_407986638.1">
    <property type="nucleotide sequence ID" value="NZ_AP035881.2"/>
</dbReference>
<keyword evidence="5 7" id="KW-1133">Transmembrane helix</keyword>
<protein>
    <submittedName>
        <fullName evidence="9">MFS transporter</fullName>
    </submittedName>
</protein>
<keyword evidence="6 7" id="KW-0472">Membrane</keyword>
<evidence type="ECO:0000256" key="7">
    <source>
        <dbReference type="SAM" id="Phobius"/>
    </source>
</evidence>
<keyword evidence="2" id="KW-0813">Transport</keyword>
<evidence type="ECO:0000256" key="6">
    <source>
        <dbReference type="ARBA" id="ARBA00023136"/>
    </source>
</evidence>
<reference evidence="9" key="1">
    <citation type="submission" date="2024-07" db="EMBL/GenBank/DDBJ databases">
        <title>Complete genome sequences of cellulolytic bacteria, Kitasatospora sp. CMC57 and Streptomyces sp. CMC78, isolated from Japanese agricultural soil.</title>
        <authorList>
            <person name="Hashimoto T."/>
            <person name="Ito M."/>
            <person name="Iwamoto M."/>
            <person name="Fukahori D."/>
            <person name="Shoda T."/>
            <person name="Sakoda M."/>
            <person name="Morohoshi T."/>
            <person name="Mitsuboshi M."/>
            <person name="Nishizawa T."/>
        </authorList>
    </citation>
    <scope>NUCLEOTIDE SEQUENCE</scope>
    <source>
        <strain evidence="9">CMC57</strain>
    </source>
</reference>
<keyword evidence="3" id="KW-1003">Cell membrane</keyword>
<gene>
    <name evidence="9" type="ORF">KCMC57_04040</name>
</gene>
<dbReference type="EMBL" id="AP035881">
    <property type="protein sequence ID" value="BFP44036.1"/>
    <property type="molecule type" value="Genomic_DNA"/>
</dbReference>
<feature type="transmembrane region" description="Helical" evidence="7">
    <location>
        <begin position="28"/>
        <end position="51"/>
    </location>
</feature>
<accession>A0AB33JRD8</accession>
<feature type="transmembrane region" description="Helical" evidence="7">
    <location>
        <begin position="382"/>
        <end position="402"/>
    </location>
</feature>
<dbReference type="AlphaFoldDB" id="A0AB33JRD8"/>
<dbReference type="Gene3D" id="1.20.1250.20">
    <property type="entry name" value="MFS general substrate transporter like domains"/>
    <property type="match status" value="1"/>
</dbReference>
<feature type="transmembrane region" description="Helical" evidence="7">
    <location>
        <begin position="157"/>
        <end position="176"/>
    </location>
</feature>
<dbReference type="SUPFAM" id="SSF103473">
    <property type="entry name" value="MFS general substrate transporter"/>
    <property type="match status" value="1"/>
</dbReference>
<dbReference type="GO" id="GO:0022857">
    <property type="term" value="F:transmembrane transporter activity"/>
    <property type="evidence" value="ECO:0007669"/>
    <property type="project" value="InterPro"/>
</dbReference>
<feature type="transmembrane region" description="Helical" evidence="7">
    <location>
        <begin position="262"/>
        <end position="281"/>
    </location>
</feature>
<feature type="transmembrane region" description="Helical" evidence="7">
    <location>
        <begin position="230"/>
        <end position="250"/>
    </location>
</feature>
<dbReference type="PANTHER" id="PTHR23517">
    <property type="entry name" value="RESISTANCE PROTEIN MDTM, PUTATIVE-RELATED-RELATED"/>
    <property type="match status" value="1"/>
</dbReference>
<dbReference type="InterPro" id="IPR011701">
    <property type="entry name" value="MFS"/>
</dbReference>
<feature type="transmembrane region" description="Helical" evidence="7">
    <location>
        <begin position="182"/>
        <end position="200"/>
    </location>
</feature>
<keyword evidence="4 7" id="KW-0812">Transmembrane</keyword>
<feature type="transmembrane region" description="Helical" evidence="7">
    <location>
        <begin position="353"/>
        <end position="376"/>
    </location>
</feature>
<proteinExistence type="predicted"/>
<evidence type="ECO:0000256" key="2">
    <source>
        <dbReference type="ARBA" id="ARBA00022448"/>
    </source>
</evidence>
<name>A0AB33JRD8_9ACTN</name>
<evidence type="ECO:0000313" key="9">
    <source>
        <dbReference type="EMBL" id="BFP44036.1"/>
    </source>
</evidence>
<dbReference type="PANTHER" id="PTHR23517:SF2">
    <property type="entry name" value="MULTIDRUG RESISTANCE PROTEIN MDTH"/>
    <property type="match status" value="1"/>
</dbReference>
<sequence>MTVRTAKRTDAPMGVIATLRETPLQVRYLLGGVLVNQTGAFVQTFLVLYLTARELSVGQAGFALTAYSAGAVLGTVLGGELTQRYGPRATIVGAMCTSAAILALIPALSGPGRFGPLLAAIALAGLATQSYRPAAAVLLSDLIPDEHRVMGFSMMRIAMNGGAALSPLIAAGLILVDWDLLFYLDAATALGYALLALTLLPKVAAPQEEAVDKSVAGLGAYAVLFRDGRYLAFLASVLLGSVIYVQYTVALPLKLTEEGHPAALYSGLLTASSVILILCELKITSYLKGWKPYLAGAGGTALMGLGVAGYGLPFGSGVTITACTVLFVFGVMTSGPTMFAHPATHPAAVRTRYIAAHQATFGLGLALGPTLGVLAWTTLGNGIWGLCGMLGLVAALCARVGMRGNLAS</sequence>
<evidence type="ECO:0000259" key="8">
    <source>
        <dbReference type="PROSITE" id="PS50850"/>
    </source>
</evidence>
<comment type="subcellular location">
    <subcellularLocation>
        <location evidence="1">Cell membrane</location>
        <topology evidence="1">Multi-pass membrane protein</topology>
    </subcellularLocation>
</comment>
<dbReference type="Pfam" id="PF07690">
    <property type="entry name" value="MFS_1"/>
    <property type="match status" value="1"/>
</dbReference>
<dbReference type="PROSITE" id="PS50850">
    <property type="entry name" value="MFS"/>
    <property type="match status" value="1"/>
</dbReference>
<evidence type="ECO:0000256" key="5">
    <source>
        <dbReference type="ARBA" id="ARBA00022989"/>
    </source>
</evidence>
<feature type="transmembrane region" description="Helical" evidence="7">
    <location>
        <begin position="114"/>
        <end position="131"/>
    </location>
</feature>
<feature type="domain" description="Major facilitator superfamily (MFS) profile" evidence="8">
    <location>
        <begin position="24"/>
        <end position="408"/>
    </location>
</feature>